<evidence type="ECO:0000256" key="4">
    <source>
        <dbReference type="ARBA" id="ARBA00023163"/>
    </source>
</evidence>
<reference evidence="7 8" key="1">
    <citation type="journal article" date="2019" name="Int. J. Syst. Evol. Microbiol.">
        <title>The Global Catalogue of Microorganisms (GCM) 10K type strain sequencing project: providing services to taxonomists for standard genome sequencing and annotation.</title>
        <authorList>
            <consortium name="The Broad Institute Genomics Platform"/>
            <consortium name="The Broad Institute Genome Sequencing Center for Infectious Disease"/>
            <person name="Wu L."/>
            <person name="Ma J."/>
        </authorList>
    </citation>
    <scope>NUCLEOTIDE SEQUENCE [LARGE SCALE GENOMIC DNA]</scope>
    <source>
        <strain evidence="7 8">IBRC-M 10256</strain>
    </source>
</reference>
<dbReference type="SMART" id="SM00661">
    <property type="entry name" value="RPOL9"/>
    <property type="match status" value="1"/>
</dbReference>
<protein>
    <submittedName>
        <fullName evidence="7">RPA12/RPB9/RPC11 RNA polymerase family protein</fullName>
    </submittedName>
</protein>
<evidence type="ECO:0000256" key="3">
    <source>
        <dbReference type="ARBA" id="ARBA00022833"/>
    </source>
</evidence>
<dbReference type="RefSeq" id="WP_256531483.1">
    <property type="nucleotide sequence ID" value="NZ_CP101824.1"/>
</dbReference>
<keyword evidence="2" id="KW-0479">Metal-binding</keyword>
<organism evidence="7 8">
    <name type="scientific">Halovivax cerinus</name>
    <dbReference type="NCBI Taxonomy" id="1487865"/>
    <lineage>
        <taxon>Archaea</taxon>
        <taxon>Methanobacteriati</taxon>
        <taxon>Methanobacteriota</taxon>
        <taxon>Stenosarchaea group</taxon>
        <taxon>Halobacteria</taxon>
        <taxon>Halobacteriales</taxon>
        <taxon>Natrialbaceae</taxon>
        <taxon>Halovivax</taxon>
    </lineage>
</organism>
<sequence>MHFCDECGSMMHTEGDRWVCRSCENEETRNSHAETAMATRDGQRDDGAPSVVDATQGSTETMEVPCPVDDCDGERVSSEMMPKPGGSYEVRLFTCVECGHKWRES</sequence>
<proteinExistence type="inferred from homology"/>
<dbReference type="GeneID" id="73904227"/>
<feature type="domain" description="DNA-directed RNA polymerase II subunit RPB9-like zinc ribbon" evidence="6">
    <location>
        <begin position="2"/>
        <end position="52"/>
    </location>
</feature>
<evidence type="ECO:0000256" key="5">
    <source>
        <dbReference type="SAM" id="MobiDB-lite"/>
    </source>
</evidence>
<keyword evidence="3" id="KW-0862">Zinc</keyword>
<evidence type="ECO:0000313" key="7">
    <source>
        <dbReference type="EMBL" id="MFC3960005.1"/>
    </source>
</evidence>
<dbReference type="EMBL" id="JBHSAQ010000014">
    <property type="protein sequence ID" value="MFC3960005.1"/>
    <property type="molecule type" value="Genomic_DNA"/>
</dbReference>
<dbReference type="InterPro" id="IPR001529">
    <property type="entry name" value="Zn_ribbon_RPB9"/>
</dbReference>
<dbReference type="Proteomes" id="UP001595846">
    <property type="component" value="Unassembled WGS sequence"/>
</dbReference>
<gene>
    <name evidence="7" type="ORF">ACFOUR_16720</name>
</gene>
<evidence type="ECO:0000259" key="6">
    <source>
        <dbReference type="SMART" id="SM00661"/>
    </source>
</evidence>
<dbReference type="GO" id="GO:0046872">
    <property type="term" value="F:metal ion binding"/>
    <property type="evidence" value="ECO:0007669"/>
    <property type="project" value="UniProtKB-KW"/>
</dbReference>
<dbReference type="AlphaFoldDB" id="A0ABD5NTG8"/>
<accession>A0ABD5NTG8</accession>
<comment type="similarity">
    <text evidence="1">Belongs to the archaeal RpoM/eukaryotic RPA12/RPB9/RPC11 RNA polymerase family.</text>
</comment>
<evidence type="ECO:0000256" key="1">
    <source>
        <dbReference type="ARBA" id="ARBA00008925"/>
    </source>
</evidence>
<dbReference type="Pfam" id="PF02150">
    <property type="entry name" value="Zn_ribbon_RPB9"/>
    <property type="match status" value="1"/>
</dbReference>
<evidence type="ECO:0000256" key="2">
    <source>
        <dbReference type="ARBA" id="ARBA00022723"/>
    </source>
</evidence>
<evidence type="ECO:0000313" key="8">
    <source>
        <dbReference type="Proteomes" id="UP001595846"/>
    </source>
</evidence>
<dbReference type="InterPro" id="IPR019761">
    <property type="entry name" value="DNA-dir_RNA_pol-M_15_CS"/>
</dbReference>
<dbReference type="PROSITE" id="PS01030">
    <property type="entry name" value="RNA_POL_M_15KD"/>
    <property type="match status" value="1"/>
</dbReference>
<feature type="region of interest" description="Disordered" evidence="5">
    <location>
        <begin position="29"/>
        <end position="83"/>
    </location>
</feature>
<comment type="caution">
    <text evidence="7">The sequence shown here is derived from an EMBL/GenBank/DDBJ whole genome shotgun (WGS) entry which is preliminary data.</text>
</comment>
<name>A0ABD5NTG8_9EURY</name>
<keyword evidence="8" id="KW-1185">Reference proteome</keyword>
<keyword evidence="4" id="KW-0804">Transcription</keyword>